<dbReference type="AlphaFoldDB" id="A0AAV3QKA4"/>
<accession>A0AAV3QKA4</accession>
<name>A0AAV3QKA4_LITER</name>
<feature type="region of interest" description="Disordered" evidence="1">
    <location>
        <begin position="67"/>
        <end position="88"/>
    </location>
</feature>
<comment type="caution">
    <text evidence="2">The sequence shown here is derived from an EMBL/GenBank/DDBJ whole genome shotgun (WGS) entry which is preliminary data.</text>
</comment>
<feature type="region of interest" description="Disordered" evidence="1">
    <location>
        <begin position="383"/>
        <end position="408"/>
    </location>
</feature>
<evidence type="ECO:0000256" key="1">
    <source>
        <dbReference type="SAM" id="MobiDB-lite"/>
    </source>
</evidence>
<keyword evidence="3" id="KW-1185">Reference proteome</keyword>
<dbReference type="PANTHER" id="PTHR33318">
    <property type="entry name" value="ASPARTYL/GLUTAMYL-TRNA(ASN/GLN) AMIDOTRANSFERASE SUBUNIT"/>
    <property type="match status" value="1"/>
</dbReference>
<evidence type="ECO:0000313" key="2">
    <source>
        <dbReference type="EMBL" id="GAA0164123.1"/>
    </source>
</evidence>
<dbReference type="GO" id="GO:0007142">
    <property type="term" value="P:male meiosis II"/>
    <property type="evidence" value="ECO:0007669"/>
    <property type="project" value="InterPro"/>
</dbReference>
<dbReference type="InterPro" id="IPR039300">
    <property type="entry name" value="JASON"/>
</dbReference>
<gene>
    <name evidence="2" type="ORF">LIER_19833</name>
</gene>
<protein>
    <submittedName>
        <fullName evidence="2">RNA processing factor</fullName>
    </submittedName>
</protein>
<feature type="compositionally biased region" description="Basic and acidic residues" evidence="1">
    <location>
        <begin position="67"/>
        <end position="79"/>
    </location>
</feature>
<proteinExistence type="predicted"/>
<dbReference type="EMBL" id="BAABME010004958">
    <property type="protein sequence ID" value="GAA0164123.1"/>
    <property type="molecule type" value="Genomic_DNA"/>
</dbReference>
<sequence>MKKKGGGGHQVVVGLFFRAVAAVMGCFFGCLRVKDSSASPSVTASSEVAVRKRNRLSSLMLTESMKEEELSKLGDKDSGNRGLVPKPQADADVNELKDEAKFLKAWGTLPETPSEIRKISREVKCQSSGSNDPEDSKFRPWHVVMPTEKLHIEKEPSQPLTAAQKCEELAKGTVSLRPDDDNNGDQSAMTSKVHADQGQKSASVAQGVKSVRFHCDTGTSSVLNLSPELACETSKDLGAASIFNVSKLDPYPTPLRLNDEMQTPGTVFSAYQDGMANGKKNRIRSQYVKAVLNPVENSYQWQGIKAEVSEHGKLSVELDESLEEAEVGKSLSEKEYNMESNVTNQDQGNQSMSQQNALCIQTLADRPIIGLVAAHWNEDEVSHISPKSWDGNGIPNSTSKYKEDQKVSWHSTPFVERLEKALSDDTIIPQRKPGSGRISPTEMSGLEESDTALSKLQAPVNKSIASC</sequence>
<organism evidence="2 3">
    <name type="scientific">Lithospermum erythrorhizon</name>
    <name type="common">Purple gromwell</name>
    <name type="synonym">Lithospermum officinale var. erythrorhizon</name>
    <dbReference type="NCBI Taxonomy" id="34254"/>
    <lineage>
        <taxon>Eukaryota</taxon>
        <taxon>Viridiplantae</taxon>
        <taxon>Streptophyta</taxon>
        <taxon>Embryophyta</taxon>
        <taxon>Tracheophyta</taxon>
        <taxon>Spermatophyta</taxon>
        <taxon>Magnoliopsida</taxon>
        <taxon>eudicotyledons</taxon>
        <taxon>Gunneridae</taxon>
        <taxon>Pentapetalae</taxon>
        <taxon>asterids</taxon>
        <taxon>lamiids</taxon>
        <taxon>Boraginales</taxon>
        <taxon>Boraginaceae</taxon>
        <taxon>Boraginoideae</taxon>
        <taxon>Lithospermeae</taxon>
        <taxon>Lithospermum</taxon>
    </lineage>
</organism>
<reference evidence="2 3" key="1">
    <citation type="submission" date="2024-01" db="EMBL/GenBank/DDBJ databases">
        <title>The complete chloroplast genome sequence of Lithospermum erythrorhizon: insights into the phylogenetic relationship among Boraginaceae species and the maternal lineages of purple gromwells.</title>
        <authorList>
            <person name="Okada T."/>
            <person name="Watanabe K."/>
        </authorList>
    </citation>
    <scope>NUCLEOTIDE SEQUENCE [LARGE SCALE GENOMIC DNA]</scope>
</reference>
<feature type="region of interest" description="Disordered" evidence="1">
    <location>
        <begin position="421"/>
        <end position="467"/>
    </location>
</feature>
<evidence type="ECO:0000313" key="3">
    <source>
        <dbReference type="Proteomes" id="UP001454036"/>
    </source>
</evidence>
<feature type="region of interest" description="Disordered" evidence="1">
    <location>
        <begin position="174"/>
        <end position="201"/>
    </location>
</feature>
<dbReference type="Proteomes" id="UP001454036">
    <property type="component" value="Unassembled WGS sequence"/>
</dbReference>
<dbReference type="PANTHER" id="PTHR33318:SF7">
    <property type="entry name" value="PROTEIN JASON"/>
    <property type="match status" value="1"/>
</dbReference>